<evidence type="ECO:0000256" key="20">
    <source>
        <dbReference type="ARBA" id="ARBA00034003"/>
    </source>
</evidence>
<evidence type="ECO:0000256" key="13">
    <source>
        <dbReference type="ARBA" id="ARBA00022932"/>
    </source>
</evidence>
<dbReference type="InterPro" id="IPR014145">
    <property type="entry name" value="LigD_pol_dom"/>
</dbReference>
<name>A0ABX5QGB7_9MICO</name>
<keyword evidence="10" id="KW-0378">Hydrolase</keyword>
<evidence type="ECO:0000256" key="1">
    <source>
        <dbReference type="ARBA" id="ARBA00001936"/>
    </source>
</evidence>
<dbReference type="Proteomes" id="UP000285768">
    <property type="component" value="Chromosome"/>
</dbReference>
<dbReference type="GO" id="GO:0003910">
    <property type="term" value="F:DNA ligase (ATP) activity"/>
    <property type="evidence" value="ECO:0007669"/>
    <property type="project" value="UniProtKB-EC"/>
</dbReference>
<evidence type="ECO:0000256" key="23">
    <source>
        <dbReference type="SAM" id="MobiDB-lite"/>
    </source>
</evidence>
<evidence type="ECO:0000256" key="22">
    <source>
        <dbReference type="ARBA" id="ARBA00049990"/>
    </source>
</evidence>
<evidence type="ECO:0000256" key="2">
    <source>
        <dbReference type="ARBA" id="ARBA00012727"/>
    </source>
</evidence>
<dbReference type="CDD" id="cd07906">
    <property type="entry name" value="Adenylation_DNA_ligase_LigD_LigC"/>
    <property type="match status" value="1"/>
</dbReference>
<evidence type="ECO:0000256" key="14">
    <source>
        <dbReference type="ARBA" id="ARBA00023125"/>
    </source>
</evidence>
<evidence type="ECO:0000256" key="16">
    <source>
        <dbReference type="ARBA" id="ARBA00023204"/>
    </source>
</evidence>
<comment type="cofactor">
    <cofactor evidence="1">
        <name>Mn(2+)</name>
        <dbReference type="ChEBI" id="CHEBI:29035"/>
    </cofactor>
</comment>
<evidence type="ECO:0000256" key="7">
    <source>
        <dbReference type="ARBA" id="ARBA00022723"/>
    </source>
</evidence>
<dbReference type="PROSITE" id="PS00697">
    <property type="entry name" value="DNA_LIGASE_A1"/>
    <property type="match status" value="1"/>
</dbReference>
<dbReference type="Pfam" id="PF21686">
    <property type="entry name" value="LigD_Prim-Pol"/>
    <property type="match status" value="1"/>
</dbReference>
<dbReference type="InterPro" id="IPR012310">
    <property type="entry name" value="DNA_ligase_ATP-dep_cent"/>
</dbReference>
<evidence type="ECO:0000256" key="10">
    <source>
        <dbReference type="ARBA" id="ARBA00022801"/>
    </source>
</evidence>
<evidence type="ECO:0000256" key="17">
    <source>
        <dbReference type="ARBA" id="ARBA00023211"/>
    </source>
</evidence>
<dbReference type="NCBIfam" id="TIGR02779">
    <property type="entry name" value="NHEJ_ligase_lig"/>
    <property type="match status" value="1"/>
</dbReference>
<dbReference type="SUPFAM" id="SSF50249">
    <property type="entry name" value="Nucleic acid-binding proteins"/>
    <property type="match status" value="1"/>
</dbReference>
<dbReference type="InterPro" id="IPR033649">
    <property type="entry name" value="MtLigD_Pol-like"/>
</dbReference>
<keyword evidence="16" id="KW-0234">DNA repair</keyword>
<dbReference type="InterPro" id="IPR012340">
    <property type="entry name" value="NA-bd_OB-fold"/>
</dbReference>
<keyword evidence="15" id="KW-0233">DNA recombination</keyword>
<keyword evidence="13" id="KW-0239">DNA-directed DNA polymerase</keyword>
<evidence type="ECO:0000256" key="21">
    <source>
        <dbReference type="ARBA" id="ARBA00049981"/>
    </source>
</evidence>
<keyword evidence="3 25" id="KW-0436">Ligase</keyword>
<dbReference type="InterPro" id="IPR012309">
    <property type="entry name" value="DNA_ligase_ATP-dep_C"/>
</dbReference>
<dbReference type="SUPFAM" id="SSF56091">
    <property type="entry name" value="DNA ligase/mRNA capping enzyme, catalytic domain"/>
    <property type="match status" value="1"/>
</dbReference>
<dbReference type="Gene3D" id="3.30.470.30">
    <property type="entry name" value="DNA ligase/mRNA capping enzyme"/>
    <property type="match status" value="1"/>
</dbReference>
<dbReference type="PANTHER" id="PTHR42705:SF2">
    <property type="entry name" value="BIFUNCTIONAL NON-HOMOLOGOUS END JOINING PROTEIN LIGD"/>
    <property type="match status" value="1"/>
</dbReference>
<dbReference type="Gene3D" id="2.40.50.140">
    <property type="entry name" value="Nucleic acid-binding proteins"/>
    <property type="match status" value="1"/>
</dbReference>
<evidence type="ECO:0000259" key="24">
    <source>
        <dbReference type="PROSITE" id="PS50160"/>
    </source>
</evidence>
<evidence type="ECO:0000256" key="19">
    <source>
        <dbReference type="ARBA" id="ARBA00029943"/>
    </source>
</evidence>
<keyword evidence="18" id="KW-0511">Multifunctional enzyme</keyword>
<evidence type="ECO:0000256" key="6">
    <source>
        <dbReference type="ARBA" id="ARBA00022722"/>
    </source>
</evidence>
<evidence type="ECO:0000313" key="26">
    <source>
        <dbReference type="Proteomes" id="UP000285768"/>
    </source>
</evidence>
<dbReference type="CDD" id="cd04863">
    <property type="entry name" value="MtLigD_Pol_like"/>
    <property type="match status" value="1"/>
</dbReference>
<dbReference type="InterPro" id="IPR014144">
    <property type="entry name" value="LigD_PE_domain"/>
</dbReference>
<keyword evidence="9" id="KW-0227">DNA damage</keyword>
<protein>
    <recommendedName>
        <fullName evidence="2">DNA ligase (ATP)</fullName>
        <ecNumber evidence="2">6.5.1.1</ecNumber>
    </recommendedName>
    <alternativeName>
        <fullName evidence="19">NHEJ DNA polymerase</fullName>
    </alternativeName>
</protein>
<keyword evidence="4" id="KW-0808">Transferase</keyword>
<comment type="similarity">
    <text evidence="22">In the N-terminal section; belongs to the LigD polymerase family.</text>
</comment>
<keyword evidence="5" id="KW-0548">Nucleotidyltransferase</keyword>
<dbReference type="Pfam" id="PF04679">
    <property type="entry name" value="DNA_ligase_A_C"/>
    <property type="match status" value="1"/>
</dbReference>
<dbReference type="NCBIfam" id="NF007210">
    <property type="entry name" value="PRK09632.1"/>
    <property type="match status" value="1"/>
</dbReference>
<evidence type="ECO:0000256" key="4">
    <source>
        <dbReference type="ARBA" id="ARBA00022679"/>
    </source>
</evidence>
<dbReference type="InterPro" id="IPR052171">
    <property type="entry name" value="NHEJ_LigD"/>
</dbReference>
<dbReference type="EC" id="6.5.1.1" evidence="2"/>
<dbReference type="Gene3D" id="3.30.1490.70">
    <property type="match status" value="1"/>
</dbReference>
<keyword evidence="14" id="KW-0238">DNA-binding</keyword>
<comment type="catalytic activity">
    <reaction evidence="20">
        <text>ATP + (deoxyribonucleotide)n-3'-hydroxyl + 5'-phospho-(deoxyribonucleotide)m = (deoxyribonucleotide)n+m + AMP + diphosphate.</text>
        <dbReference type="EC" id="6.5.1.1"/>
    </reaction>
</comment>
<dbReference type="PANTHER" id="PTHR42705">
    <property type="entry name" value="BIFUNCTIONAL NON-HOMOLOGOUS END JOINING PROTEIN LIGD"/>
    <property type="match status" value="1"/>
</dbReference>
<organism evidence="25 26">
    <name type="scientific">Leucobacter muris</name>
    <dbReference type="NCBI Taxonomy" id="1935379"/>
    <lineage>
        <taxon>Bacteria</taxon>
        <taxon>Bacillati</taxon>
        <taxon>Actinomycetota</taxon>
        <taxon>Actinomycetes</taxon>
        <taxon>Micrococcales</taxon>
        <taxon>Microbacteriaceae</taxon>
        <taxon>Leucobacter</taxon>
    </lineage>
</organism>
<evidence type="ECO:0000313" key="25">
    <source>
        <dbReference type="EMBL" id="QAB18137.1"/>
    </source>
</evidence>
<reference evidence="25 26" key="1">
    <citation type="submission" date="2019-01" db="EMBL/GenBank/DDBJ databases">
        <title>Leucobacter muris sp. nov. isolated from the nose of a laboratory mouse.</title>
        <authorList>
            <person name="Benga L."/>
            <person name="Sproeer C."/>
            <person name="Schumann P."/>
            <person name="Verbarg S."/>
            <person name="Bunk B."/>
            <person name="Engelhardt E."/>
            <person name="Benten P.M."/>
            <person name="Sager M."/>
        </authorList>
    </citation>
    <scope>NUCLEOTIDE SEQUENCE [LARGE SCALE GENOMIC DNA]</scope>
    <source>
        <strain evidence="25 26">DSM 101948</strain>
    </source>
</reference>
<evidence type="ECO:0000256" key="8">
    <source>
        <dbReference type="ARBA" id="ARBA00022741"/>
    </source>
</evidence>
<accession>A0ABX5QGB7</accession>
<dbReference type="PROSITE" id="PS50160">
    <property type="entry name" value="DNA_LIGASE_A3"/>
    <property type="match status" value="1"/>
</dbReference>
<feature type="region of interest" description="Disordered" evidence="23">
    <location>
        <begin position="493"/>
        <end position="543"/>
    </location>
</feature>
<evidence type="ECO:0000256" key="9">
    <source>
        <dbReference type="ARBA" id="ARBA00022763"/>
    </source>
</evidence>
<dbReference type="InterPro" id="IPR014146">
    <property type="entry name" value="LigD_ligase_dom"/>
</dbReference>
<evidence type="ECO:0000256" key="12">
    <source>
        <dbReference type="ARBA" id="ARBA00022840"/>
    </source>
</evidence>
<proteinExistence type="inferred from homology"/>
<feature type="region of interest" description="Disordered" evidence="23">
    <location>
        <begin position="309"/>
        <end position="355"/>
    </location>
</feature>
<dbReference type="CDD" id="cd07971">
    <property type="entry name" value="OBF_DNA_ligase_LigD"/>
    <property type="match status" value="1"/>
</dbReference>
<keyword evidence="17" id="KW-0464">Manganese</keyword>
<feature type="domain" description="ATP-dependent DNA ligase family profile" evidence="24">
    <location>
        <begin position="636"/>
        <end position="771"/>
    </location>
</feature>
<comment type="similarity">
    <text evidence="21">In the C-terminal section; belongs to the ATP-dependent DNA ligase family.</text>
</comment>
<sequence length="851" mass="93475">MARREQTVEVGGRRIRVSNLEKVLYPSTGTTKGDVIGYYSAIAPTMLPHCRDRPATRKRWPDGVGDDGRGDFFFQKDIGDSAPDWVRTGRIQHKDHVNHYPLVDDEATLVWLAQLAALEIHVPQWRFDASGEPGNPDRLVFDLDPGEGVTLRECAQVAFLVRDILRDMGLPSIPVTSGSKGIHLYAALDGSQTSDQASAVARELARSLEADHPDDITSSMKRALRPGHVFIDWSQNNASKTTVAPYSLRGRIAPTVAAPRSWRELASPHLQQLEFREVLQRVAKRGDPLAELTELSAAHAVSDRLSLYRSKRDAARTPEPVPPAGAPRDAGSAPGNRAGSRSGNADADAEGERRGGPVFVIQRHEARRLHFDFRLEHDGVLVSWALPKGVPTDPALNHLAVPTEDHPMSYRHFEGVIPKGEYGAGNVEIWDAGTYELEKWRDDEVIVRLTGRPGGGLGGPRRYALFRAGEADGKPRWMIHLMSDDAAAAARAGALRGGERGRGAGRANRRPSARDRAAADPDPVAPVPDPDLRPMLSERGSPAEFERLDEQEWAFEMKWDGIRALAFVDGERCALRSRSGGDLTAAYPEFAALPAVVNGDRAVLDGEIIAFGTNGAPSFSRLQRRFGLTDRAEVERARREAPASYLVFDVLSVNGRDCRTLPYRQRRELLDALVEPMPGVPAALPEVFAGSARDAAAASLRLHLEGVMAKRWTSRYRSGVRSSDWRKFPLILAEEAVVIGWRDSPSDSQGFASLLLADWQDGAWRYAGRVGTGFSSAERRTIRIRLAPLEHAEPAAEVPAEISRDAHWVRPELVGEVVSKGRTAGGSFRQAVWRGWRPDKRPADLMTGARG</sequence>
<dbReference type="Pfam" id="PF13298">
    <property type="entry name" value="LigD_N"/>
    <property type="match status" value="1"/>
</dbReference>
<evidence type="ECO:0000256" key="15">
    <source>
        <dbReference type="ARBA" id="ARBA00023172"/>
    </source>
</evidence>
<evidence type="ECO:0000256" key="18">
    <source>
        <dbReference type="ARBA" id="ARBA00023268"/>
    </source>
</evidence>
<keyword evidence="12" id="KW-0067">ATP-binding</keyword>
<dbReference type="NCBIfam" id="TIGR02778">
    <property type="entry name" value="ligD_pol"/>
    <property type="match status" value="1"/>
</dbReference>
<keyword evidence="11" id="KW-0269">Exonuclease</keyword>
<dbReference type="EMBL" id="CP035037">
    <property type="protein sequence ID" value="QAB18137.1"/>
    <property type="molecule type" value="Genomic_DNA"/>
</dbReference>
<dbReference type="Pfam" id="PF01068">
    <property type="entry name" value="DNA_ligase_A_M"/>
    <property type="match status" value="1"/>
</dbReference>
<gene>
    <name evidence="25" type="ORF">Leucomu_09585</name>
</gene>
<evidence type="ECO:0000256" key="11">
    <source>
        <dbReference type="ARBA" id="ARBA00022839"/>
    </source>
</evidence>
<keyword evidence="6" id="KW-0540">Nuclease</keyword>
<evidence type="ECO:0000256" key="3">
    <source>
        <dbReference type="ARBA" id="ARBA00022598"/>
    </source>
</evidence>
<keyword evidence="26" id="KW-1185">Reference proteome</keyword>
<keyword evidence="7" id="KW-0479">Metal-binding</keyword>
<dbReference type="RefSeq" id="WP_128387069.1">
    <property type="nucleotide sequence ID" value="NZ_CP035037.1"/>
</dbReference>
<dbReference type="InterPro" id="IPR016059">
    <property type="entry name" value="DNA_ligase_ATP-dep_CS"/>
</dbReference>
<dbReference type="Gene3D" id="3.90.920.10">
    <property type="entry name" value="DNA primase, PRIM domain"/>
    <property type="match status" value="1"/>
</dbReference>
<evidence type="ECO:0000256" key="5">
    <source>
        <dbReference type="ARBA" id="ARBA00022695"/>
    </source>
</evidence>
<keyword evidence="8" id="KW-0547">Nucleotide-binding</keyword>